<dbReference type="Proteomes" id="UP000688137">
    <property type="component" value="Unassembled WGS sequence"/>
</dbReference>
<proteinExistence type="predicted"/>
<reference evidence="1" key="1">
    <citation type="submission" date="2021-01" db="EMBL/GenBank/DDBJ databases">
        <authorList>
            <consortium name="Genoscope - CEA"/>
            <person name="William W."/>
        </authorList>
    </citation>
    <scope>NUCLEOTIDE SEQUENCE</scope>
</reference>
<keyword evidence="2" id="KW-1185">Reference proteome</keyword>
<protein>
    <submittedName>
        <fullName evidence="1">Uncharacterized protein</fullName>
    </submittedName>
</protein>
<evidence type="ECO:0000313" key="2">
    <source>
        <dbReference type="Proteomes" id="UP000688137"/>
    </source>
</evidence>
<gene>
    <name evidence="1" type="ORF">PPRIM_AZ9-3.1.T0580250</name>
</gene>
<sequence>MDKQQEANYIFLSHDQPKHNWRIICPYKQQLQFGTPFLIQDTSNGYYMNIDMFNPKNNESNEFVVVLKKNIETTSLWVVYYMK</sequence>
<accession>A0A8S1MGD6</accession>
<comment type="caution">
    <text evidence="1">The sequence shown here is derived from an EMBL/GenBank/DDBJ whole genome shotgun (WGS) entry which is preliminary data.</text>
</comment>
<dbReference type="EMBL" id="CAJJDM010000059">
    <property type="protein sequence ID" value="CAD8077712.1"/>
    <property type="molecule type" value="Genomic_DNA"/>
</dbReference>
<organism evidence="1 2">
    <name type="scientific">Paramecium primaurelia</name>
    <dbReference type="NCBI Taxonomy" id="5886"/>
    <lineage>
        <taxon>Eukaryota</taxon>
        <taxon>Sar</taxon>
        <taxon>Alveolata</taxon>
        <taxon>Ciliophora</taxon>
        <taxon>Intramacronucleata</taxon>
        <taxon>Oligohymenophorea</taxon>
        <taxon>Peniculida</taxon>
        <taxon>Parameciidae</taxon>
        <taxon>Paramecium</taxon>
    </lineage>
</organism>
<dbReference type="AlphaFoldDB" id="A0A8S1MGD6"/>
<name>A0A8S1MGD6_PARPR</name>
<evidence type="ECO:0000313" key="1">
    <source>
        <dbReference type="EMBL" id="CAD8077712.1"/>
    </source>
</evidence>